<comment type="caution">
    <text evidence="3">The sequence shown here is derived from an EMBL/GenBank/DDBJ whole genome shotgun (WGS) entry which is preliminary data.</text>
</comment>
<protein>
    <submittedName>
        <fullName evidence="3">Transposase</fullName>
    </submittedName>
</protein>
<evidence type="ECO:0000256" key="1">
    <source>
        <dbReference type="SAM" id="MobiDB-lite"/>
    </source>
</evidence>
<reference evidence="4" key="1">
    <citation type="journal article" date="2019" name="Int. J. Syst. Evol. Microbiol.">
        <title>The Global Catalogue of Microorganisms (GCM) 10K type strain sequencing project: providing services to taxonomists for standard genome sequencing and annotation.</title>
        <authorList>
            <consortium name="The Broad Institute Genomics Platform"/>
            <consortium name="The Broad Institute Genome Sequencing Center for Infectious Disease"/>
            <person name="Wu L."/>
            <person name="Ma J."/>
        </authorList>
    </citation>
    <scope>NUCLEOTIDE SEQUENCE [LARGE SCALE GENOMIC DNA]</scope>
    <source>
        <strain evidence="4">CGMCC 1.12479</strain>
    </source>
</reference>
<evidence type="ECO:0000313" key="3">
    <source>
        <dbReference type="EMBL" id="GGC55668.1"/>
    </source>
</evidence>
<keyword evidence="4" id="KW-1185">Reference proteome</keyword>
<evidence type="ECO:0000313" key="4">
    <source>
        <dbReference type="Proteomes" id="UP000635885"/>
    </source>
</evidence>
<dbReference type="PANTHER" id="PTHR46889:SF5">
    <property type="entry name" value="INTEGRASE PROTEIN"/>
    <property type="match status" value="1"/>
</dbReference>
<dbReference type="InterPro" id="IPR012337">
    <property type="entry name" value="RNaseH-like_sf"/>
</dbReference>
<name>A0ABQ1NA15_9BACT</name>
<dbReference type="PROSITE" id="PS50994">
    <property type="entry name" value="INTEGRASE"/>
    <property type="match status" value="1"/>
</dbReference>
<feature type="domain" description="Integrase catalytic" evidence="2">
    <location>
        <begin position="110"/>
        <end position="275"/>
    </location>
</feature>
<dbReference type="SUPFAM" id="SSF53098">
    <property type="entry name" value="Ribonuclease H-like"/>
    <property type="match status" value="1"/>
</dbReference>
<dbReference type="Pfam" id="PF00665">
    <property type="entry name" value="rve"/>
    <property type="match status" value="1"/>
</dbReference>
<dbReference type="Proteomes" id="UP000635885">
    <property type="component" value="Unassembled WGS sequence"/>
</dbReference>
<organism evidence="3 4">
    <name type="scientific">Belliella aquatica</name>
    <dbReference type="NCBI Taxonomy" id="1323734"/>
    <lineage>
        <taxon>Bacteria</taxon>
        <taxon>Pseudomonadati</taxon>
        <taxon>Bacteroidota</taxon>
        <taxon>Cytophagia</taxon>
        <taxon>Cytophagales</taxon>
        <taxon>Cyclobacteriaceae</taxon>
        <taxon>Belliella</taxon>
    </lineage>
</organism>
<dbReference type="InterPro" id="IPR036397">
    <property type="entry name" value="RNaseH_sf"/>
</dbReference>
<evidence type="ECO:0000259" key="2">
    <source>
        <dbReference type="PROSITE" id="PS50994"/>
    </source>
</evidence>
<dbReference type="InterPro" id="IPR050900">
    <property type="entry name" value="Transposase_IS3/IS150/IS904"/>
</dbReference>
<dbReference type="PANTHER" id="PTHR46889">
    <property type="entry name" value="TRANSPOSASE INSF FOR INSERTION SEQUENCE IS3B-RELATED"/>
    <property type="match status" value="1"/>
</dbReference>
<feature type="region of interest" description="Disordered" evidence="1">
    <location>
        <begin position="292"/>
        <end position="312"/>
    </location>
</feature>
<dbReference type="InterPro" id="IPR001584">
    <property type="entry name" value="Integrase_cat-core"/>
</dbReference>
<dbReference type="EMBL" id="BMFD01000052">
    <property type="protein sequence ID" value="GGC55668.1"/>
    <property type="molecule type" value="Genomic_DNA"/>
</dbReference>
<gene>
    <name evidence="3" type="ORF">GCM10010993_37350</name>
</gene>
<accession>A0ABQ1NA15</accession>
<proteinExistence type="predicted"/>
<dbReference type="Gene3D" id="3.30.420.10">
    <property type="entry name" value="Ribonuclease H-like superfamily/Ribonuclease H"/>
    <property type="match status" value="1"/>
</dbReference>
<dbReference type="RefSeq" id="WP_188444658.1">
    <property type="nucleotide sequence ID" value="NZ_BMFD01000052.1"/>
</dbReference>
<sequence length="312" mass="36282">MKGVRIFNVRLACQILGFSRQAYYRLSVEKPSLTNLAALVADAEIKKARIKCPSTGCRSMYENFGDKLPIGRDKSIKLFMDMGYRVRFPKRYGRATQSGTREFSNLLVEKDLDAINQVWQGDMAHYLYGEKKMYTIYITDVYSQEIVGHGSFDTNEAINYAKVLRDAIQKAKSKGQSIKGLIHHSDGGKQYESIIYKTLCEKNNIKQSMCMYSYENPYAEKTNDLINNGYLNIWRPRSLQNLIKYQNRAVKDHNSNRKKKILNKMSPIDFRNQLVMGKEVIHNYVLKLKPRMPEQPRRKIQLNEESKPDTRH</sequence>